<dbReference type="GO" id="GO:0005886">
    <property type="term" value="C:plasma membrane"/>
    <property type="evidence" value="ECO:0007669"/>
    <property type="project" value="UniProtKB-SubCell"/>
</dbReference>
<gene>
    <name evidence="7" type="ORF">H8S62_14865</name>
</gene>
<sequence length="310" mass="32861">MNEVLELVFSTSFAFSVLRLTTPILLAALASVISERAGIGNITMEGTMLISAFMGVVVSAYTGSAWLGFLGGVVIGGLTGWLLSYIIFKLQVNDILAGIAINLIGSGGTVFLLFALTGVRGISTSLSSKVMPSIDIPFIRDIPILGEILSGHNIITYLSFVTVIVIWFLLFKTALGLRIRSVGENPDAAKSVGVNVYKTKSIALTIAGVLSGMGGVYMSMGYVSWFAKDLTAGRGWIGIAAAAMSGMHPVGAMVASVFFGIADAAANTLQTINLPSQLVLMIPYVVTLIAMCVYAYFRLQRKKKLARKKA</sequence>
<feature type="transmembrane region" description="Helical" evidence="6">
    <location>
        <begin position="236"/>
        <end position="261"/>
    </location>
</feature>
<dbReference type="AlphaFoldDB" id="A0A8J6JLM6"/>
<dbReference type="PANTHER" id="PTHR43370:SF1">
    <property type="entry name" value="GUANOSINE ABC TRANSPORTER PERMEASE PROTEIN NUPQ"/>
    <property type="match status" value="1"/>
</dbReference>
<organism evidence="7 8">
    <name type="scientific">Lawsonibacter faecis</name>
    <dbReference type="NCBI Taxonomy" id="2763052"/>
    <lineage>
        <taxon>Bacteria</taxon>
        <taxon>Bacillati</taxon>
        <taxon>Bacillota</taxon>
        <taxon>Clostridia</taxon>
        <taxon>Eubacteriales</taxon>
        <taxon>Oscillospiraceae</taxon>
        <taxon>Lawsonibacter</taxon>
    </lineage>
</organism>
<keyword evidence="3 6" id="KW-0812">Transmembrane</keyword>
<comment type="caution">
    <text evidence="7">The sequence shown here is derived from an EMBL/GenBank/DDBJ whole genome shotgun (WGS) entry which is preliminary data.</text>
</comment>
<evidence type="ECO:0000256" key="5">
    <source>
        <dbReference type="ARBA" id="ARBA00023136"/>
    </source>
</evidence>
<evidence type="ECO:0000256" key="2">
    <source>
        <dbReference type="ARBA" id="ARBA00022475"/>
    </source>
</evidence>
<dbReference type="PANTHER" id="PTHR43370">
    <property type="entry name" value="SUGAR ABC TRANSPORTER INTEGRAL MEMBRANE PROTEIN-RELATED"/>
    <property type="match status" value="1"/>
</dbReference>
<dbReference type="Proteomes" id="UP000607645">
    <property type="component" value="Unassembled WGS sequence"/>
</dbReference>
<evidence type="ECO:0000256" key="6">
    <source>
        <dbReference type="SAM" id="Phobius"/>
    </source>
</evidence>
<feature type="transmembrane region" description="Helical" evidence="6">
    <location>
        <begin position="95"/>
        <end position="116"/>
    </location>
</feature>
<evidence type="ECO:0000313" key="8">
    <source>
        <dbReference type="Proteomes" id="UP000607645"/>
    </source>
</evidence>
<evidence type="ECO:0000256" key="3">
    <source>
        <dbReference type="ARBA" id="ARBA00022692"/>
    </source>
</evidence>
<keyword evidence="8" id="KW-1185">Reference proteome</keyword>
<keyword evidence="4 6" id="KW-1133">Transmembrane helix</keyword>
<keyword evidence="5 6" id="KW-0472">Membrane</keyword>
<evidence type="ECO:0000313" key="7">
    <source>
        <dbReference type="EMBL" id="MBC5738293.1"/>
    </source>
</evidence>
<feature type="transmembrane region" description="Helical" evidence="6">
    <location>
        <begin position="12"/>
        <end position="30"/>
    </location>
</feature>
<reference evidence="7" key="1">
    <citation type="submission" date="2020-08" db="EMBL/GenBank/DDBJ databases">
        <title>Genome public.</title>
        <authorList>
            <person name="Liu C."/>
            <person name="Sun Q."/>
        </authorList>
    </citation>
    <scope>NUCLEOTIDE SEQUENCE</scope>
    <source>
        <strain evidence="7">NSJ-52</strain>
    </source>
</reference>
<feature type="transmembrane region" description="Helical" evidence="6">
    <location>
        <begin position="281"/>
        <end position="299"/>
    </location>
</feature>
<dbReference type="RefSeq" id="WP_186920079.1">
    <property type="nucleotide sequence ID" value="NZ_JACOPQ010000014.1"/>
</dbReference>
<dbReference type="GO" id="GO:0022857">
    <property type="term" value="F:transmembrane transporter activity"/>
    <property type="evidence" value="ECO:0007669"/>
    <property type="project" value="InterPro"/>
</dbReference>
<comment type="subcellular location">
    <subcellularLocation>
        <location evidence="1">Cell membrane</location>
        <topology evidence="1">Multi-pass membrane protein</topology>
    </subcellularLocation>
</comment>
<feature type="transmembrane region" description="Helical" evidence="6">
    <location>
        <begin position="42"/>
        <end position="61"/>
    </location>
</feature>
<feature type="transmembrane region" description="Helical" evidence="6">
    <location>
        <begin position="154"/>
        <end position="171"/>
    </location>
</feature>
<dbReference type="Pfam" id="PF02653">
    <property type="entry name" value="BPD_transp_2"/>
    <property type="match status" value="1"/>
</dbReference>
<proteinExistence type="predicted"/>
<evidence type="ECO:0000256" key="1">
    <source>
        <dbReference type="ARBA" id="ARBA00004651"/>
    </source>
</evidence>
<accession>A0A8J6JLM6</accession>
<dbReference type="EMBL" id="JACOPQ010000014">
    <property type="protein sequence ID" value="MBC5738293.1"/>
    <property type="molecule type" value="Genomic_DNA"/>
</dbReference>
<feature type="transmembrane region" description="Helical" evidence="6">
    <location>
        <begin position="67"/>
        <end position="88"/>
    </location>
</feature>
<name>A0A8J6JLM6_9FIRM</name>
<evidence type="ECO:0000256" key="4">
    <source>
        <dbReference type="ARBA" id="ARBA00022989"/>
    </source>
</evidence>
<protein>
    <submittedName>
        <fullName evidence="7">ABC transporter permease</fullName>
    </submittedName>
</protein>
<keyword evidence="2" id="KW-1003">Cell membrane</keyword>
<dbReference type="InterPro" id="IPR001851">
    <property type="entry name" value="ABC_transp_permease"/>
</dbReference>
<dbReference type="CDD" id="cd06580">
    <property type="entry name" value="TM_PBP1_transp_TpRbsC_like"/>
    <property type="match status" value="1"/>
</dbReference>